<feature type="transmembrane region" description="Helical" evidence="2">
    <location>
        <begin position="607"/>
        <end position="630"/>
    </location>
</feature>
<keyword evidence="2" id="KW-0812">Transmembrane</keyword>
<feature type="transmembrane region" description="Helical" evidence="2">
    <location>
        <begin position="512"/>
        <end position="541"/>
    </location>
</feature>
<feature type="compositionally biased region" description="Low complexity" evidence="1">
    <location>
        <begin position="702"/>
        <end position="718"/>
    </location>
</feature>
<gene>
    <name evidence="4" type="ORF">DP829_23155</name>
</gene>
<keyword evidence="2" id="KW-1133">Transmembrane helix</keyword>
<feature type="compositionally biased region" description="Polar residues" evidence="1">
    <location>
        <begin position="719"/>
        <end position="731"/>
    </location>
</feature>
<feature type="region of interest" description="Disordered" evidence="1">
    <location>
        <begin position="683"/>
        <end position="740"/>
    </location>
</feature>
<evidence type="ECO:0000256" key="2">
    <source>
        <dbReference type="SAM" id="Phobius"/>
    </source>
</evidence>
<keyword evidence="2" id="KW-0472">Membrane</keyword>
<evidence type="ECO:0000313" key="4">
    <source>
        <dbReference type="EMBL" id="EBW6734679.1"/>
    </source>
</evidence>
<feature type="transmembrane region" description="Helical" evidence="2">
    <location>
        <begin position="561"/>
        <end position="586"/>
    </location>
</feature>
<evidence type="ECO:0000256" key="3">
    <source>
        <dbReference type="SAM" id="SignalP"/>
    </source>
</evidence>
<feature type="signal peptide" evidence="3">
    <location>
        <begin position="1"/>
        <end position="21"/>
    </location>
</feature>
<feature type="compositionally biased region" description="Polar residues" evidence="1">
    <location>
        <begin position="688"/>
        <end position="700"/>
    </location>
</feature>
<evidence type="ECO:0008006" key="5">
    <source>
        <dbReference type="Google" id="ProtNLM"/>
    </source>
</evidence>
<proteinExistence type="predicted"/>
<name>A0A5W3L423_SALET</name>
<sequence>MKKINLFLLILLGFFITPAFAGVDLFGLTGGTDEVSKNVVKYWNPYATNITGTVLQVFSNKVMLVGGIILAYTLIVGTMSTAHDGEMLGKKWSSAWLPIRTAIAPTLLLPVTTGGYNCVQAIILWLALQGNQWGNETWNALAPSLITDNTYISVDNKVLIRQNVMNTLYSAACVNVYNRYAKKSNDASRWGQVYNLMSGTRFQTDQLVGYRFGIPDGSSDPSIGSGFDLCGSSVLKLIDEKNFKSENAIIDTSKIAKAVQEAQIKANDILVLGAKQYADYLVDAPMQNAEAINKQIDLMVNAYSAYVQASAEKVMKDALSQDEVDRMTEKGWTYSYTYYSRIANAISDANAAVNRYPTSTMNYRGDEDAYFNNQFPPSALDSLKRLQALLTTANKFDSNMKDSSKSDDGAYQKVIGAVGGNMAIINSQDESKTSSLMPLTVSVNMGSRMILSAEAAYILITGGAVAGGSIPIVGNGVQTAAIFLSPMLNKILSTMINVGDVLTFVNPMLPYIIGYFCVGAYYILIFEALAGSTLLAAALLFPDQDGVVGKQGQGYMLALSVLLRPTMNMIGLAGSYVITTIMFDLLNSTFFTAASNTEGGLLGINKFLTMIIIYTSVMMAMQIMCLKLLYIIPDTIFKWIGGASSAVLGMVSGQTESSMSKGIVASGVGSGMLANMMQHKYEQPKGAGNNNDLTGNNVPKATQGSNEGSSSNNETSQNTPQENSKGDNGQDINDFDIDKK</sequence>
<organism evidence="4">
    <name type="scientific">Salmonella enterica subsp. enterica serovar Braenderup</name>
    <dbReference type="NCBI Taxonomy" id="149391"/>
    <lineage>
        <taxon>Bacteria</taxon>
        <taxon>Pseudomonadati</taxon>
        <taxon>Pseudomonadota</taxon>
        <taxon>Gammaproteobacteria</taxon>
        <taxon>Enterobacterales</taxon>
        <taxon>Enterobacteriaceae</taxon>
        <taxon>Salmonella</taxon>
    </lineage>
</organism>
<accession>A0A5W3L423</accession>
<dbReference type="NCBIfam" id="TIGR04346">
    <property type="entry name" value="DotA_TraY"/>
    <property type="match status" value="1"/>
</dbReference>
<dbReference type="AlphaFoldDB" id="A0A5W3L423"/>
<feature type="transmembrane region" description="Helical" evidence="2">
    <location>
        <begin position="480"/>
        <end position="505"/>
    </location>
</feature>
<comment type="caution">
    <text evidence="4">The sequence shown here is derived from an EMBL/GenBank/DDBJ whole genome shotgun (WGS) entry which is preliminary data.</text>
</comment>
<feature type="chain" id="PRO_5026024984" description="DotA/TraY family protein" evidence="3">
    <location>
        <begin position="22"/>
        <end position="740"/>
    </location>
</feature>
<keyword evidence="3" id="KW-0732">Signal</keyword>
<feature type="transmembrane region" description="Helical" evidence="2">
    <location>
        <begin position="62"/>
        <end position="82"/>
    </location>
</feature>
<protein>
    <recommendedName>
        <fullName evidence="5">DotA/TraY family protein</fullName>
    </recommendedName>
</protein>
<feature type="transmembrane region" description="Helical" evidence="2">
    <location>
        <begin position="455"/>
        <end position="474"/>
    </location>
</feature>
<dbReference type="InterPro" id="IPR027628">
    <property type="entry name" value="DotA_TraY"/>
</dbReference>
<evidence type="ECO:0000256" key="1">
    <source>
        <dbReference type="SAM" id="MobiDB-lite"/>
    </source>
</evidence>
<reference evidence="4" key="1">
    <citation type="submission" date="2018-06" db="EMBL/GenBank/DDBJ databases">
        <authorList>
            <person name="Ashton P.M."/>
            <person name="Dallman T."/>
            <person name="Nair S."/>
            <person name="De Pinna E."/>
            <person name="Peters T."/>
            <person name="Grant K."/>
        </authorList>
    </citation>
    <scope>NUCLEOTIDE SEQUENCE</scope>
    <source>
        <strain evidence="4">271067</strain>
    </source>
</reference>
<dbReference type="EMBL" id="AAHIXO010000025">
    <property type="protein sequence ID" value="EBW6734679.1"/>
    <property type="molecule type" value="Genomic_DNA"/>
</dbReference>